<dbReference type="EMBL" id="ML213506">
    <property type="protein sequence ID" value="TFK54425.1"/>
    <property type="molecule type" value="Genomic_DNA"/>
</dbReference>
<evidence type="ECO:0000313" key="2">
    <source>
        <dbReference type="EMBL" id="TFK54425.1"/>
    </source>
</evidence>
<name>A0A5C3NBR6_9AGAM</name>
<feature type="region of interest" description="Disordered" evidence="1">
    <location>
        <begin position="459"/>
        <end position="490"/>
    </location>
</feature>
<protein>
    <recommendedName>
        <fullName evidence="4">F-box domain-containing protein</fullName>
    </recommendedName>
</protein>
<dbReference type="SUPFAM" id="SSF52047">
    <property type="entry name" value="RNI-like"/>
    <property type="match status" value="1"/>
</dbReference>
<evidence type="ECO:0000313" key="3">
    <source>
        <dbReference type="Proteomes" id="UP000305948"/>
    </source>
</evidence>
<accession>A0A5C3NBR6</accession>
<evidence type="ECO:0008006" key="4">
    <source>
        <dbReference type="Google" id="ProtNLM"/>
    </source>
</evidence>
<dbReference type="InterPro" id="IPR032675">
    <property type="entry name" value="LRR_dom_sf"/>
</dbReference>
<evidence type="ECO:0000256" key="1">
    <source>
        <dbReference type="SAM" id="MobiDB-lite"/>
    </source>
</evidence>
<organism evidence="2 3">
    <name type="scientific">Heliocybe sulcata</name>
    <dbReference type="NCBI Taxonomy" id="5364"/>
    <lineage>
        <taxon>Eukaryota</taxon>
        <taxon>Fungi</taxon>
        <taxon>Dikarya</taxon>
        <taxon>Basidiomycota</taxon>
        <taxon>Agaricomycotina</taxon>
        <taxon>Agaricomycetes</taxon>
        <taxon>Gloeophyllales</taxon>
        <taxon>Gloeophyllaceae</taxon>
        <taxon>Heliocybe</taxon>
    </lineage>
</organism>
<dbReference type="Proteomes" id="UP000305948">
    <property type="component" value="Unassembled WGS sequence"/>
</dbReference>
<keyword evidence="3" id="KW-1185">Reference proteome</keyword>
<feature type="compositionally biased region" description="Basic and acidic residues" evidence="1">
    <location>
        <begin position="466"/>
        <end position="490"/>
    </location>
</feature>
<sequence>MHAVFYIPEILTAIFRDVVAAGAPRHSLAVLASVCKAWKEVALDEGWQVLPSVQPLLKILPHRQLRAAPGKIRFAWARNFTRADWARLQYYAQRVRNLRLDDKTRLSPVLSLARRSREAGSPLLPNLRMLQIDHPEAEAQPQETLSLLATKSLRHLDFLLDKESVWLRDPQGFECIVDMIATLFPALEQLEFKVVTNSDEPEDEYEEEEGEEAPEDWCIDYHVVPLALKEFRLPYLKVFRCHLPICLDDFFDLGKLPHLEDVDLRVNRETWGDEDGEEEGAAAPTRHASFPALRELGISGPCLEDVVRLLGFFQKHSLESLKLAAYTRSATTAEQIETILRFAGRTSNPGSFRELLLHCKDSGFPDYQLNIDQFKQHLYKCANLEQLQIGTLITVNGTDPQMEEMALTWPKLQYLWLGNWPYSELTRFTLEGLRAFRRHCPELHALSLAVDARMSVAESDVEMQGQDEKDDVKMDGEDGGHERKTEQPSHPLEHLCIANSAIGATDPVAKLLGDMFPNLTRVEAEDVVTGAYGRWVDVRAALSDALDRYIGS</sequence>
<reference evidence="2 3" key="1">
    <citation type="journal article" date="2019" name="Nat. Ecol. Evol.">
        <title>Megaphylogeny resolves global patterns of mushroom evolution.</title>
        <authorList>
            <person name="Varga T."/>
            <person name="Krizsan K."/>
            <person name="Foldi C."/>
            <person name="Dima B."/>
            <person name="Sanchez-Garcia M."/>
            <person name="Sanchez-Ramirez S."/>
            <person name="Szollosi G.J."/>
            <person name="Szarkandi J.G."/>
            <person name="Papp V."/>
            <person name="Albert L."/>
            <person name="Andreopoulos W."/>
            <person name="Angelini C."/>
            <person name="Antonin V."/>
            <person name="Barry K.W."/>
            <person name="Bougher N.L."/>
            <person name="Buchanan P."/>
            <person name="Buyck B."/>
            <person name="Bense V."/>
            <person name="Catcheside P."/>
            <person name="Chovatia M."/>
            <person name="Cooper J."/>
            <person name="Damon W."/>
            <person name="Desjardin D."/>
            <person name="Finy P."/>
            <person name="Geml J."/>
            <person name="Haridas S."/>
            <person name="Hughes K."/>
            <person name="Justo A."/>
            <person name="Karasinski D."/>
            <person name="Kautmanova I."/>
            <person name="Kiss B."/>
            <person name="Kocsube S."/>
            <person name="Kotiranta H."/>
            <person name="LaButti K.M."/>
            <person name="Lechner B.E."/>
            <person name="Liimatainen K."/>
            <person name="Lipzen A."/>
            <person name="Lukacs Z."/>
            <person name="Mihaltcheva S."/>
            <person name="Morgado L.N."/>
            <person name="Niskanen T."/>
            <person name="Noordeloos M.E."/>
            <person name="Ohm R.A."/>
            <person name="Ortiz-Santana B."/>
            <person name="Ovrebo C."/>
            <person name="Racz N."/>
            <person name="Riley R."/>
            <person name="Savchenko A."/>
            <person name="Shiryaev A."/>
            <person name="Soop K."/>
            <person name="Spirin V."/>
            <person name="Szebenyi C."/>
            <person name="Tomsovsky M."/>
            <person name="Tulloss R.E."/>
            <person name="Uehling J."/>
            <person name="Grigoriev I.V."/>
            <person name="Vagvolgyi C."/>
            <person name="Papp T."/>
            <person name="Martin F.M."/>
            <person name="Miettinen O."/>
            <person name="Hibbett D.S."/>
            <person name="Nagy L.G."/>
        </authorList>
    </citation>
    <scope>NUCLEOTIDE SEQUENCE [LARGE SCALE GENOMIC DNA]</scope>
    <source>
        <strain evidence="2 3">OMC1185</strain>
    </source>
</reference>
<dbReference type="Gene3D" id="3.80.10.10">
    <property type="entry name" value="Ribonuclease Inhibitor"/>
    <property type="match status" value="1"/>
</dbReference>
<proteinExistence type="predicted"/>
<gene>
    <name evidence="2" type="ORF">OE88DRAFT_1655078</name>
</gene>
<dbReference type="AlphaFoldDB" id="A0A5C3NBR6"/>
<dbReference type="OrthoDB" id="2948138at2759"/>